<dbReference type="Proteomes" id="UP000628412">
    <property type="component" value="Unassembled WGS sequence"/>
</dbReference>
<keyword evidence="4" id="KW-1185">Reference proteome</keyword>
<feature type="domain" description="DNA-repair protein Xrcc1 N-terminal" evidence="2">
    <location>
        <begin position="3"/>
        <end position="37"/>
    </location>
</feature>
<dbReference type="Pfam" id="PF01834">
    <property type="entry name" value="XRCC1_N"/>
    <property type="match status" value="1"/>
</dbReference>
<feature type="non-terminal residue" evidence="3">
    <location>
        <position position="1"/>
    </location>
</feature>
<feature type="region of interest" description="Disordered" evidence="1">
    <location>
        <begin position="38"/>
        <end position="81"/>
    </location>
</feature>
<comment type="caution">
    <text evidence="3">The sequence shown here is derived from an EMBL/GenBank/DDBJ whole genome shotgun (WGS) entry which is preliminary data.</text>
</comment>
<sequence>TADFLEPTVGQKWDRVRITCSQPFSPCSRFGLSFIRLRTPQQQEPDPPRPALDAEEAELSDRPWCSSPASHQTFSPEPCLRSREEEQLRSRLWKLEGAPWSQASLGRSAQMVLLAARNQALRPRAG</sequence>
<proteinExistence type="predicted"/>
<accession>A0A850YPG0</accession>
<dbReference type="PANTHER" id="PTHR11370:SF4">
    <property type="entry name" value="DNA-REPAIR PROTEIN XRCC1 N-TERMINAL DOMAIN-CONTAINING PROTEIN"/>
    <property type="match status" value="1"/>
</dbReference>
<evidence type="ECO:0000313" key="4">
    <source>
        <dbReference type="Proteomes" id="UP000628412"/>
    </source>
</evidence>
<dbReference type="GO" id="GO:0000012">
    <property type="term" value="P:single strand break repair"/>
    <property type="evidence" value="ECO:0007669"/>
    <property type="project" value="InterPro"/>
</dbReference>
<evidence type="ECO:0000256" key="1">
    <source>
        <dbReference type="SAM" id="MobiDB-lite"/>
    </source>
</evidence>
<dbReference type="PANTHER" id="PTHR11370">
    <property type="entry name" value="DNA-REPAIR PROTEIN XRCC1"/>
    <property type="match status" value="1"/>
</dbReference>
<dbReference type="InterPro" id="IPR008979">
    <property type="entry name" value="Galactose-bd-like_sf"/>
</dbReference>
<evidence type="ECO:0000313" key="3">
    <source>
        <dbReference type="EMBL" id="NWH95375.1"/>
    </source>
</evidence>
<organism evidence="3 4">
    <name type="scientific">Aegithalos caudatus</name>
    <name type="common">Long-tailed tit</name>
    <name type="synonym">Acredula caudata</name>
    <dbReference type="NCBI Taxonomy" id="73327"/>
    <lineage>
        <taxon>Eukaryota</taxon>
        <taxon>Metazoa</taxon>
        <taxon>Chordata</taxon>
        <taxon>Craniata</taxon>
        <taxon>Vertebrata</taxon>
        <taxon>Euteleostomi</taxon>
        <taxon>Archelosauria</taxon>
        <taxon>Archosauria</taxon>
        <taxon>Dinosauria</taxon>
        <taxon>Saurischia</taxon>
        <taxon>Theropoda</taxon>
        <taxon>Coelurosauria</taxon>
        <taxon>Aves</taxon>
        <taxon>Neognathae</taxon>
        <taxon>Neoaves</taxon>
        <taxon>Telluraves</taxon>
        <taxon>Australaves</taxon>
        <taxon>Passeriformes</taxon>
        <taxon>Sylvioidea</taxon>
        <taxon>Aegithalidae</taxon>
        <taxon>Aegithalos</taxon>
    </lineage>
</organism>
<protein>
    <submittedName>
        <fullName evidence="3">TRPC2 protein</fullName>
    </submittedName>
</protein>
<feature type="non-terminal residue" evidence="3">
    <location>
        <position position="126"/>
    </location>
</feature>
<name>A0A850YPG0_AEGCA</name>
<evidence type="ECO:0000259" key="2">
    <source>
        <dbReference type="Pfam" id="PF01834"/>
    </source>
</evidence>
<dbReference type="GO" id="GO:0003684">
    <property type="term" value="F:damaged DNA binding"/>
    <property type="evidence" value="ECO:0007669"/>
    <property type="project" value="InterPro"/>
</dbReference>
<dbReference type="GO" id="GO:0005634">
    <property type="term" value="C:nucleus"/>
    <property type="evidence" value="ECO:0007669"/>
    <property type="project" value="InterPro"/>
</dbReference>
<dbReference type="Gene3D" id="2.60.120.260">
    <property type="entry name" value="Galactose-binding domain-like"/>
    <property type="match status" value="1"/>
</dbReference>
<dbReference type="SUPFAM" id="SSF49785">
    <property type="entry name" value="Galactose-binding domain-like"/>
    <property type="match status" value="1"/>
</dbReference>
<dbReference type="AlphaFoldDB" id="A0A850YPG0"/>
<dbReference type="EMBL" id="WEIU01023117">
    <property type="protein sequence ID" value="NWH95375.1"/>
    <property type="molecule type" value="Genomic_DNA"/>
</dbReference>
<reference evidence="3" key="1">
    <citation type="submission" date="2019-10" db="EMBL/GenBank/DDBJ databases">
        <title>Bird 10,000 Genomes (B10K) Project - Family phase.</title>
        <authorList>
            <person name="Zhang G."/>
        </authorList>
    </citation>
    <scope>NUCLEOTIDE SEQUENCE</scope>
    <source>
        <strain evidence="3">B10K-DU-002-10</strain>
        <tissue evidence="3">Muscle</tissue>
    </source>
</reference>
<dbReference type="GO" id="GO:0006284">
    <property type="term" value="P:base-excision repair"/>
    <property type="evidence" value="ECO:0007669"/>
    <property type="project" value="TreeGrafter"/>
</dbReference>
<dbReference type="InterPro" id="IPR002706">
    <property type="entry name" value="Xrcc1_N"/>
</dbReference>
<gene>
    <name evidence="3" type="primary">Trpc2</name>
    <name evidence="3" type="ORF">AEGCAU_R15308</name>
</gene>